<feature type="compositionally biased region" description="Acidic residues" evidence="1">
    <location>
        <begin position="93"/>
        <end position="103"/>
    </location>
</feature>
<keyword evidence="4" id="KW-1185">Reference proteome</keyword>
<dbReference type="InterPro" id="IPR001304">
    <property type="entry name" value="C-type_lectin-like"/>
</dbReference>
<accession>A0AAV3ZCG4</accession>
<dbReference type="AlphaFoldDB" id="A0AAV3ZCG4"/>
<feature type="region of interest" description="Disordered" evidence="1">
    <location>
        <begin position="92"/>
        <end position="166"/>
    </location>
</feature>
<dbReference type="SUPFAM" id="SSF56436">
    <property type="entry name" value="C-type lectin-like"/>
    <property type="match status" value="1"/>
</dbReference>
<reference evidence="3 4" key="1">
    <citation type="journal article" date="2021" name="Elife">
        <title>Chloroplast acquisition without the gene transfer in kleptoplastic sea slugs, Plakobranchus ocellatus.</title>
        <authorList>
            <person name="Maeda T."/>
            <person name="Takahashi S."/>
            <person name="Yoshida T."/>
            <person name="Shimamura S."/>
            <person name="Takaki Y."/>
            <person name="Nagai Y."/>
            <person name="Toyoda A."/>
            <person name="Suzuki Y."/>
            <person name="Arimoto A."/>
            <person name="Ishii H."/>
            <person name="Satoh N."/>
            <person name="Nishiyama T."/>
            <person name="Hasebe M."/>
            <person name="Maruyama T."/>
            <person name="Minagawa J."/>
            <person name="Obokata J."/>
            <person name="Shigenobu S."/>
        </authorList>
    </citation>
    <scope>NUCLEOTIDE SEQUENCE [LARGE SCALE GENOMIC DNA]</scope>
</reference>
<evidence type="ECO:0000259" key="2">
    <source>
        <dbReference type="PROSITE" id="PS50041"/>
    </source>
</evidence>
<organism evidence="3 4">
    <name type="scientific">Plakobranchus ocellatus</name>
    <dbReference type="NCBI Taxonomy" id="259542"/>
    <lineage>
        <taxon>Eukaryota</taxon>
        <taxon>Metazoa</taxon>
        <taxon>Spiralia</taxon>
        <taxon>Lophotrochozoa</taxon>
        <taxon>Mollusca</taxon>
        <taxon>Gastropoda</taxon>
        <taxon>Heterobranchia</taxon>
        <taxon>Euthyneura</taxon>
        <taxon>Panpulmonata</taxon>
        <taxon>Sacoglossa</taxon>
        <taxon>Placobranchoidea</taxon>
        <taxon>Plakobranchidae</taxon>
        <taxon>Plakobranchus</taxon>
    </lineage>
</organism>
<feature type="compositionally biased region" description="Basic and acidic residues" evidence="1">
    <location>
        <begin position="123"/>
        <end position="157"/>
    </location>
</feature>
<protein>
    <recommendedName>
        <fullName evidence="2">C-type lectin domain-containing protein</fullName>
    </recommendedName>
</protein>
<dbReference type="Pfam" id="PF00059">
    <property type="entry name" value="Lectin_C"/>
    <property type="match status" value="1"/>
</dbReference>
<sequence>MEFEDFFALNSACRDVDSELVIISSPQENTFIKSMLKDDDATGVWFGLVLTQKDLTFEWGNVDGAIPMSLTDWGNSNIEIKITRNFVSAISSLEEEEEEEEEQEEKKVGRGGGGGDSGGGGRGGKEKDGTVEVKEDKGDKGGEKGKAEEGKGAKEEDKWEEAEKEG</sequence>
<comment type="caution">
    <text evidence="3">The sequence shown here is derived from an EMBL/GenBank/DDBJ whole genome shotgun (WGS) entry which is preliminary data.</text>
</comment>
<evidence type="ECO:0000313" key="3">
    <source>
        <dbReference type="EMBL" id="GFN92171.1"/>
    </source>
</evidence>
<gene>
    <name evidence="3" type="ORF">PoB_001867700</name>
</gene>
<dbReference type="InterPro" id="IPR016187">
    <property type="entry name" value="CTDL_fold"/>
</dbReference>
<dbReference type="InterPro" id="IPR016186">
    <property type="entry name" value="C-type_lectin-like/link_sf"/>
</dbReference>
<feature type="domain" description="C-type lectin" evidence="2">
    <location>
        <begin position="10"/>
        <end position="73"/>
    </location>
</feature>
<evidence type="ECO:0000256" key="1">
    <source>
        <dbReference type="SAM" id="MobiDB-lite"/>
    </source>
</evidence>
<dbReference type="EMBL" id="BLXT01002220">
    <property type="protein sequence ID" value="GFN92171.1"/>
    <property type="molecule type" value="Genomic_DNA"/>
</dbReference>
<evidence type="ECO:0000313" key="4">
    <source>
        <dbReference type="Proteomes" id="UP000735302"/>
    </source>
</evidence>
<dbReference type="PROSITE" id="PS50041">
    <property type="entry name" value="C_TYPE_LECTIN_2"/>
    <property type="match status" value="1"/>
</dbReference>
<feature type="compositionally biased region" description="Gly residues" evidence="1">
    <location>
        <begin position="110"/>
        <end position="122"/>
    </location>
</feature>
<dbReference type="CDD" id="cd00037">
    <property type="entry name" value="CLECT"/>
    <property type="match status" value="1"/>
</dbReference>
<dbReference type="Proteomes" id="UP000735302">
    <property type="component" value="Unassembled WGS sequence"/>
</dbReference>
<proteinExistence type="predicted"/>
<name>A0AAV3ZCG4_9GAST</name>
<dbReference type="Gene3D" id="3.10.100.10">
    <property type="entry name" value="Mannose-Binding Protein A, subunit A"/>
    <property type="match status" value="1"/>
</dbReference>